<dbReference type="GO" id="GO:0005840">
    <property type="term" value="C:ribosome"/>
    <property type="evidence" value="ECO:0007669"/>
    <property type="project" value="UniProtKB-KW"/>
</dbReference>
<keyword evidence="6" id="KW-0496">Mitochondrion</keyword>
<reference evidence="15" key="1">
    <citation type="submission" date="2018-04" db="EMBL/GenBank/DDBJ databases">
        <title>Transcriptome of Schizaphis graminum biotype I.</title>
        <authorList>
            <person name="Scully E.D."/>
            <person name="Geib S.M."/>
            <person name="Palmer N.A."/>
            <person name="Koch K."/>
            <person name="Bradshaw J."/>
            <person name="Heng-Moss T."/>
            <person name="Sarath G."/>
        </authorList>
    </citation>
    <scope>NUCLEOTIDE SEQUENCE</scope>
</reference>
<dbReference type="GO" id="GO:0005634">
    <property type="term" value="C:nucleus"/>
    <property type="evidence" value="ECO:0007669"/>
    <property type="project" value="UniProtKB-SubCell"/>
</dbReference>
<gene>
    <name evidence="15" type="primary">GADD45GIP1</name>
    <name evidence="15" type="ORF">g.13590</name>
</gene>
<sequence>MSIISFKGFSYAGKIVKVPIIQCFLARNASIKNEVQDVDIITTTAENILSEKEVNAICDKSRLNHGHRNMVNGRLPYDKPVHRYHNTVKYKRRMYGRYGDASNVYPGLAWPTPEDLEDIKEYESVAYPLTIQEMQQNAMKIIECERQEIQMNQQKIDNNMKKLNGWLNEVKEKSAKKLLEAQQAKEKKEKLIEEVKKHFGYKIDPKDDRFKEMLVKREKEEKKKVREEKKKVREEKLLNYLDSKAK</sequence>
<keyword evidence="5 14" id="KW-0175">Coiled coil</keyword>
<dbReference type="InterPro" id="IPR018472">
    <property type="entry name" value="Ribosomal_mL64"/>
</dbReference>
<protein>
    <recommendedName>
        <fullName evidence="11">Large ribosomal subunit protein mL64</fullName>
    </recommendedName>
    <alternativeName>
        <fullName evidence="10">39S ribosomal protein L59, mitochondrial</fullName>
    </alternativeName>
    <alternativeName>
        <fullName evidence="12">Growth arrest and DNA damage-inducible proteins-interacting protein 1</fullName>
    </alternativeName>
</protein>
<evidence type="ECO:0000256" key="13">
    <source>
        <dbReference type="ARBA" id="ARBA00060144"/>
    </source>
</evidence>
<organism evidence="15">
    <name type="scientific">Schizaphis graminum</name>
    <name type="common">Green bug aphid</name>
    <dbReference type="NCBI Taxonomy" id="13262"/>
    <lineage>
        <taxon>Eukaryota</taxon>
        <taxon>Metazoa</taxon>
        <taxon>Ecdysozoa</taxon>
        <taxon>Arthropoda</taxon>
        <taxon>Hexapoda</taxon>
        <taxon>Insecta</taxon>
        <taxon>Pterygota</taxon>
        <taxon>Neoptera</taxon>
        <taxon>Paraneoptera</taxon>
        <taxon>Hemiptera</taxon>
        <taxon>Sternorrhyncha</taxon>
        <taxon>Aphidomorpha</taxon>
        <taxon>Aphidoidea</taxon>
        <taxon>Aphididae</taxon>
        <taxon>Aphidini</taxon>
        <taxon>Schizaphis</taxon>
    </lineage>
</organism>
<dbReference type="InterPro" id="IPR043035">
    <property type="entry name" value="Ribosomal_mL64_sf"/>
</dbReference>
<evidence type="ECO:0000256" key="7">
    <source>
        <dbReference type="ARBA" id="ARBA00023242"/>
    </source>
</evidence>
<dbReference type="GO" id="GO:1990904">
    <property type="term" value="C:ribonucleoprotein complex"/>
    <property type="evidence" value="ECO:0007669"/>
    <property type="project" value="UniProtKB-KW"/>
</dbReference>
<name>A0A2S2NNC6_SCHGA</name>
<comment type="similarity">
    <text evidence="3">Belongs to the mitochondrion-specific ribosomal protein mL64 family.</text>
</comment>
<evidence type="ECO:0000256" key="1">
    <source>
        <dbReference type="ARBA" id="ARBA00004123"/>
    </source>
</evidence>
<evidence type="ECO:0000256" key="2">
    <source>
        <dbReference type="ARBA" id="ARBA00004173"/>
    </source>
</evidence>
<proteinExistence type="inferred from homology"/>
<evidence type="ECO:0000256" key="5">
    <source>
        <dbReference type="ARBA" id="ARBA00023054"/>
    </source>
</evidence>
<dbReference type="EMBL" id="GGMR01006081">
    <property type="protein sequence ID" value="MBY18700.1"/>
    <property type="molecule type" value="Transcribed_RNA"/>
</dbReference>
<accession>A0A2S2NNC6</accession>
<evidence type="ECO:0000256" key="6">
    <source>
        <dbReference type="ARBA" id="ARBA00023128"/>
    </source>
</evidence>
<dbReference type="Pfam" id="PF10147">
    <property type="entry name" value="CR6_interact"/>
    <property type="match status" value="1"/>
</dbReference>
<keyword evidence="8" id="KW-0687">Ribonucleoprotein</keyword>
<dbReference type="Gene3D" id="6.10.280.120">
    <property type="entry name" value="Growth arrest and DNA-damage-inducible proteins-interacting protein 1"/>
    <property type="match status" value="1"/>
</dbReference>
<keyword evidence="7" id="KW-0539">Nucleus</keyword>
<evidence type="ECO:0000256" key="11">
    <source>
        <dbReference type="ARBA" id="ARBA00035184"/>
    </source>
</evidence>
<dbReference type="AlphaFoldDB" id="A0A2S2NNC6"/>
<evidence type="ECO:0000256" key="12">
    <source>
        <dbReference type="ARBA" id="ARBA00035485"/>
    </source>
</evidence>
<dbReference type="GO" id="GO:0005739">
    <property type="term" value="C:mitochondrion"/>
    <property type="evidence" value="ECO:0007669"/>
    <property type="project" value="UniProtKB-SubCell"/>
</dbReference>
<evidence type="ECO:0000313" key="15">
    <source>
        <dbReference type="EMBL" id="MBY18700.1"/>
    </source>
</evidence>
<dbReference type="PANTHER" id="PTHR31761">
    <property type="entry name" value="GROWTH ARREST AND DNA DAMAGE-INDUCIBLE PROTEINS-INTERACTING PROTEIN 1 GADD45GIP1"/>
    <property type="match status" value="1"/>
</dbReference>
<evidence type="ECO:0000256" key="10">
    <source>
        <dbReference type="ARBA" id="ARBA00030700"/>
    </source>
</evidence>
<evidence type="ECO:0000256" key="8">
    <source>
        <dbReference type="ARBA" id="ARBA00023274"/>
    </source>
</evidence>
<comment type="function">
    <text evidence="13">Acts as a negative regulator of G1 to S cell cycle phase progression by inhibiting cyclin-dependent kinases. Inhibitory effects are additive with GADD45 proteins but also occur in the absence of GADD45 proteins. Acts as a repressor of the orphan nuclear receptor NR4A1 by inhibiting AB domain-mediated transcriptional activity. May be involved in the hormone-mediated regulation of NR4A1 transcriptional activity. May play a role in mitochondrial protein synthesis.</text>
</comment>
<comment type="subcellular location">
    <subcellularLocation>
        <location evidence="2">Mitochondrion</location>
    </subcellularLocation>
    <subcellularLocation>
        <location evidence="1">Nucleus</location>
    </subcellularLocation>
</comment>
<dbReference type="PANTHER" id="PTHR31761:SF1">
    <property type="entry name" value="LARGE RIBOSOMAL SUBUNIT PROTEIN ML64"/>
    <property type="match status" value="1"/>
</dbReference>
<keyword evidence="9" id="KW-0131">Cell cycle</keyword>
<evidence type="ECO:0000256" key="9">
    <source>
        <dbReference type="ARBA" id="ARBA00023306"/>
    </source>
</evidence>
<evidence type="ECO:0000256" key="3">
    <source>
        <dbReference type="ARBA" id="ARBA00005421"/>
    </source>
</evidence>
<evidence type="ECO:0000256" key="14">
    <source>
        <dbReference type="SAM" id="Coils"/>
    </source>
</evidence>
<feature type="coiled-coil region" evidence="14">
    <location>
        <begin position="167"/>
        <end position="237"/>
    </location>
</feature>
<keyword evidence="4" id="KW-0689">Ribosomal protein</keyword>
<evidence type="ECO:0000256" key="4">
    <source>
        <dbReference type="ARBA" id="ARBA00022980"/>
    </source>
</evidence>